<evidence type="ECO:0000313" key="3">
    <source>
        <dbReference type="Proteomes" id="UP001201812"/>
    </source>
</evidence>
<evidence type="ECO:0000256" key="1">
    <source>
        <dbReference type="SAM" id="MobiDB-lite"/>
    </source>
</evidence>
<comment type="caution">
    <text evidence="2">The sequence shown here is derived from an EMBL/GenBank/DDBJ whole genome shotgun (WGS) entry which is preliminary data.</text>
</comment>
<dbReference type="EMBL" id="JAKKPZ010000113">
    <property type="protein sequence ID" value="KAI1701704.1"/>
    <property type="molecule type" value="Genomic_DNA"/>
</dbReference>
<keyword evidence="3" id="KW-1185">Reference proteome</keyword>
<feature type="region of interest" description="Disordered" evidence="1">
    <location>
        <begin position="1"/>
        <end position="32"/>
    </location>
</feature>
<organism evidence="2 3">
    <name type="scientific">Ditylenchus destructor</name>
    <dbReference type="NCBI Taxonomy" id="166010"/>
    <lineage>
        <taxon>Eukaryota</taxon>
        <taxon>Metazoa</taxon>
        <taxon>Ecdysozoa</taxon>
        <taxon>Nematoda</taxon>
        <taxon>Chromadorea</taxon>
        <taxon>Rhabditida</taxon>
        <taxon>Tylenchina</taxon>
        <taxon>Tylenchomorpha</taxon>
        <taxon>Sphaerularioidea</taxon>
        <taxon>Anguinidae</taxon>
        <taxon>Anguininae</taxon>
        <taxon>Ditylenchus</taxon>
    </lineage>
</organism>
<proteinExistence type="predicted"/>
<reference evidence="2" key="1">
    <citation type="submission" date="2022-01" db="EMBL/GenBank/DDBJ databases">
        <title>Genome Sequence Resource for Two Populations of Ditylenchus destructor, the Migratory Endoparasitic Phytonematode.</title>
        <authorList>
            <person name="Zhang H."/>
            <person name="Lin R."/>
            <person name="Xie B."/>
        </authorList>
    </citation>
    <scope>NUCLEOTIDE SEQUENCE</scope>
    <source>
        <strain evidence="2">BazhouSP</strain>
    </source>
</reference>
<evidence type="ECO:0000313" key="2">
    <source>
        <dbReference type="EMBL" id="KAI1701704.1"/>
    </source>
</evidence>
<gene>
    <name evidence="2" type="ORF">DdX_15958</name>
</gene>
<dbReference type="Proteomes" id="UP001201812">
    <property type="component" value="Unassembled WGS sequence"/>
</dbReference>
<dbReference type="AlphaFoldDB" id="A0AAD4R0C1"/>
<name>A0AAD4R0C1_9BILA</name>
<protein>
    <submittedName>
        <fullName evidence="2">Uncharacterized protein</fullName>
    </submittedName>
</protein>
<sequence length="124" mass="13993">MLQDMSTTAENDHHANDEQEVTTAPGNGNAEQLMDISRNTAKTTEFEGICEKDRSIHYQILTLSLFKFNHSGGNPRAPDMDVYLDGSLMHGMRFLTKRSRRPSRTAVSQPQTKSANIGTFWRYA</sequence>
<feature type="compositionally biased region" description="Polar residues" evidence="1">
    <location>
        <begin position="21"/>
        <end position="30"/>
    </location>
</feature>
<accession>A0AAD4R0C1</accession>